<dbReference type="InterPro" id="IPR020449">
    <property type="entry name" value="Tscrpt_reg_AraC-type_HTH"/>
</dbReference>
<dbReference type="InterPro" id="IPR002491">
    <property type="entry name" value="ABC_transptr_periplasmic_BD"/>
</dbReference>
<dbReference type="Pfam" id="PF01497">
    <property type="entry name" value="Peripla_BP_2"/>
    <property type="match status" value="1"/>
</dbReference>
<reference evidence="11 12" key="1">
    <citation type="submission" date="2024-04" db="EMBL/GenBank/DDBJ databases">
        <title>draft genome sequnece of Paenibacillus filicis.</title>
        <authorList>
            <person name="Kim D.-U."/>
        </authorList>
    </citation>
    <scope>NUCLEOTIDE SEQUENCE [LARGE SCALE GENOMIC DNA]</scope>
    <source>
        <strain evidence="11 12">KACC14197</strain>
    </source>
</reference>
<organism evidence="11 12">
    <name type="scientific">Paenibacillus filicis</name>
    <dbReference type="NCBI Taxonomy" id="669464"/>
    <lineage>
        <taxon>Bacteria</taxon>
        <taxon>Bacillati</taxon>
        <taxon>Bacillota</taxon>
        <taxon>Bacilli</taxon>
        <taxon>Bacillales</taxon>
        <taxon>Paenibacillaceae</taxon>
        <taxon>Paenibacillus</taxon>
    </lineage>
</organism>
<keyword evidence="5" id="KW-0805">Transcription regulation</keyword>
<evidence type="ECO:0000256" key="7">
    <source>
        <dbReference type="ARBA" id="ARBA00023163"/>
    </source>
</evidence>
<dbReference type="RefSeq" id="WP_341419671.1">
    <property type="nucleotide sequence ID" value="NZ_JBBPCC010000031.1"/>
</dbReference>
<evidence type="ECO:0000256" key="8">
    <source>
        <dbReference type="SAM" id="Coils"/>
    </source>
</evidence>
<feature type="domain" description="HTH araC/xylS-type" evidence="9">
    <location>
        <begin position="193"/>
        <end position="291"/>
    </location>
</feature>
<dbReference type="SUPFAM" id="SSF53807">
    <property type="entry name" value="Helical backbone' metal receptor"/>
    <property type="match status" value="1"/>
</dbReference>
<evidence type="ECO:0000313" key="12">
    <source>
        <dbReference type="Proteomes" id="UP001469365"/>
    </source>
</evidence>
<dbReference type="Gene3D" id="3.40.50.1980">
    <property type="entry name" value="Nitrogenase molybdenum iron protein domain"/>
    <property type="match status" value="2"/>
</dbReference>
<dbReference type="PROSITE" id="PS50983">
    <property type="entry name" value="FE_B12_PBP"/>
    <property type="match status" value="1"/>
</dbReference>
<keyword evidence="12" id="KW-1185">Reference proteome</keyword>
<evidence type="ECO:0000259" key="10">
    <source>
        <dbReference type="PROSITE" id="PS50983"/>
    </source>
</evidence>
<dbReference type="Pfam" id="PF12833">
    <property type="entry name" value="HTH_18"/>
    <property type="match status" value="1"/>
</dbReference>
<dbReference type="InterPro" id="IPR018060">
    <property type="entry name" value="HTH_AraC"/>
</dbReference>
<evidence type="ECO:0000256" key="2">
    <source>
        <dbReference type="ARBA" id="ARBA00008814"/>
    </source>
</evidence>
<comment type="similarity">
    <text evidence="2">Belongs to the bacterial solute-binding protein 8 family.</text>
</comment>
<keyword evidence="8" id="KW-0175">Coiled coil</keyword>
<dbReference type="PANTHER" id="PTHR30532">
    <property type="entry name" value="IRON III DICITRATE-BINDING PERIPLASMIC PROTEIN"/>
    <property type="match status" value="1"/>
</dbReference>
<dbReference type="SUPFAM" id="SSF46689">
    <property type="entry name" value="Homeodomain-like"/>
    <property type="match status" value="2"/>
</dbReference>
<dbReference type="InterPro" id="IPR051313">
    <property type="entry name" value="Bact_iron-sidero_bind"/>
</dbReference>
<protein>
    <submittedName>
        <fullName evidence="11">Helix-turn-helix domain-containing protein</fullName>
    </submittedName>
</protein>
<evidence type="ECO:0000256" key="1">
    <source>
        <dbReference type="ARBA" id="ARBA00004196"/>
    </source>
</evidence>
<name>A0ABU9DWR0_9BACL</name>
<dbReference type="SMART" id="SM00342">
    <property type="entry name" value="HTH_ARAC"/>
    <property type="match status" value="1"/>
</dbReference>
<keyword evidence="6" id="KW-0238">DNA-binding</keyword>
<evidence type="ECO:0000256" key="5">
    <source>
        <dbReference type="ARBA" id="ARBA00023015"/>
    </source>
</evidence>
<keyword evidence="7" id="KW-0804">Transcription</keyword>
<dbReference type="InterPro" id="IPR009057">
    <property type="entry name" value="Homeodomain-like_sf"/>
</dbReference>
<evidence type="ECO:0000256" key="3">
    <source>
        <dbReference type="ARBA" id="ARBA00022448"/>
    </source>
</evidence>
<dbReference type="PANTHER" id="PTHR30532:SF1">
    <property type="entry name" value="IRON(3+)-HYDROXAMATE-BINDING PROTEIN FHUD"/>
    <property type="match status" value="1"/>
</dbReference>
<dbReference type="Proteomes" id="UP001469365">
    <property type="component" value="Unassembled WGS sequence"/>
</dbReference>
<evidence type="ECO:0000259" key="9">
    <source>
        <dbReference type="PROSITE" id="PS01124"/>
    </source>
</evidence>
<dbReference type="InterPro" id="IPR018062">
    <property type="entry name" value="HTH_AraC-typ_CS"/>
</dbReference>
<dbReference type="PROSITE" id="PS01124">
    <property type="entry name" value="HTH_ARAC_FAMILY_2"/>
    <property type="match status" value="1"/>
</dbReference>
<dbReference type="PRINTS" id="PR00032">
    <property type="entry name" value="HTHARAC"/>
</dbReference>
<gene>
    <name evidence="11" type="ORF">WMW72_32065</name>
</gene>
<keyword evidence="4" id="KW-0732">Signal</keyword>
<comment type="subcellular location">
    <subcellularLocation>
        <location evidence="1">Cell envelope</location>
    </subcellularLocation>
</comment>
<evidence type="ECO:0000313" key="11">
    <source>
        <dbReference type="EMBL" id="MEK8132540.1"/>
    </source>
</evidence>
<dbReference type="EMBL" id="JBBPCC010000031">
    <property type="protein sequence ID" value="MEK8132540.1"/>
    <property type="molecule type" value="Genomic_DNA"/>
</dbReference>
<proteinExistence type="inferred from homology"/>
<comment type="caution">
    <text evidence="11">The sequence shown here is derived from an EMBL/GenBank/DDBJ whole genome shotgun (WGS) entry which is preliminary data.</text>
</comment>
<accession>A0ABU9DWR0</accession>
<evidence type="ECO:0000256" key="6">
    <source>
        <dbReference type="ARBA" id="ARBA00023125"/>
    </source>
</evidence>
<sequence>MPVEQLAGSEHLSAVRRTVSGIDPGRLIVRVTGIDLFTGVDGDELEQQLTVSAAVIIPVSGSGQWVGATGRYRIRPDHAYLCPPGGTLGLTAEKGGELSVYMVRLDCLQLQDPSRYPALITGPEFTGLFGLEDEARILPPGQAAALCRDIHEGLESADGLERMRAQLKGTELVYLILAADRECAGGGTAEALQRSKAYIDHCYKEDISIDLLASMAEVSPKYYVELFKKTYGTSALDYLTKVRLDRAKQLMLQTDLRLRDIAHSIGYGDEFYFSRKFKKIVGESPSSYMKKRARKIAAYGSASVSGYLLALGVMPYSAPLHPKWSGYYCDRYGADIPVHLDAYRHNHYKEANLKKLAHAKPELIIGHFDLEEWEKERLSEIAPLYLMPRDGLGWRWKLRELAVVLGDREEAECWIDDFEQKLKQQRDRIGQLRGQHRLVVLKLLKDQLYACSCYSYGELLYHELGLPMAYPQDSMEFSHPLSTEDLDNIDADHMLLMIRKESETLDYWKKLRSSEAWISLRAVRDNKIRLIASEPWREYSPIALARMLEETEELLSGNDPS</sequence>
<keyword evidence="3" id="KW-0813">Transport</keyword>
<feature type="coiled-coil region" evidence="8">
    <location>
        <begin position="408"/>
        <end position="435"/>
    </location>
</feature>
<feature type="domain" description="Fe/B12 periplasmic-binding" evidence="10">
    <location>
        <begin position="296"/>
        <end position="559"/>
    </location>
</feature>
<dbReference type="Gene3D" id="1.10.10.60">
    <property type="entry name" value="Homeodomain-like"/>
    <property type="match status" value="2"/>
</dbReference>
<evidence type="ECO:0000256" key="4">
    <source>
        <dbReference type="ARBA" id="ARBA00022729"/>
    </source>
</evidence>
<dbReference type="PROSITE" id="PS00041">
    <property type="entry name" value="HTH_ARAC_FAMILY_1"/>
    <property type="match status" value="1"/>
</dbReference>